<evidence type="ECO:0000313" key="2">
    <source>
        <dbReference type="EMBL" id="KKB54471.1"/>
    </source>
</evidence>
<dbReference type="EMBL" id="AQHW01000016">
    <property type="protein sequence ID" value="KKB54471.1"/>
    <property type="molecule type" value="Genomic_DNA"/>
</dbReference>
<accession>A0A0F5J995</accession>
<protein>
    <recommendedName>
        <fullName evidence="4">Outer membrane protein beta-barrel domain-containing protein</fullName>
    </recommendedName>
</protein>
<evidence type="ECO:0000313" key="3">
    <source>
        <dbReference type="Proteomes" id="UP000033035"/>
    </source>
</evidence>
<dbReference type="PATRIC" id="fig|1203610.3.peg.3456"/>
<dbReference type="SUPFAM" id="SSF56925">
    <property type="entry name" value="OMPA-like"/>
    <property type="match status" value="1"/>
</dbReference>
<organism evidence="2 3">
    <name type="scientific">Parabacteroides gordonii MS-1 = DSM 23371</name>
    <dbReference type="NCBI Taxonomy" id="1203610"/>
    <lineage>
        <taxon>Bacteria</taxon>
        <taxon>Pseudomonadati</taxon>
        <taxon>Bacteroidota</taxon>
        <taxon>Bacteroidia</taxon>
        <taxon>Bacteroidales</taxon>
        <taxon>Tannerellaceae</taxon>
        <taxon>Parabacteroides</taxon>
    </lineage>
</organism>
<dbReference type="Gene3D" id="2.40.160.20">
    <property type="match status" value="1"/>
</dbReference>
<feature type="chain" id="PRO_5002489447" description="Outer membrane protein beta-barrel domain-containing protein" evidence="1">
    <location>
        <begin position="20"/>
        <end position="178"/>
    </location>
</feature>
<keyword evidence="1" id="KW-0732">Signal</keyword>
<name>A0A0F5J995_9BACT</name>
<dbReference type="HOGENOM" id="CLU_123301_0_0_10"/>
<comment type="caution">
    <text evidence="2">The sequence shown here is derived from an EMBL/GenBank/DDBJ whole genome shotgun (WGS) entry which is preliminary data.</text>
</comment>
<evidence type="ECO:0008006" key="4">
    <source>
        <dbReference type="Google" id="ProtNLM"/>
    </source>
</evidence>
<keyword evidence="3" id="KW-1185">Reference proteome</keyword>
<evidence type="ECO:0000256" key="1">
    <source>
        <dbReference type="SAM" id="SignalP"/>
    </source>
</evidence>
<dbReference type="RefSeq" id="WP_052349822.1">
    <property type="nucleotide sequence ID" value="NZ_AUAE01000017.1"/>
</dbReference>
<dbReference type="Proteomes" id="UP000033035">
    <property type="component" value="Unassembled WGS sequence"/>
</dbReference>
<dbReference type="InterPro" id="IPR011250">
    <property type="entry name" value="OMP/PagP_B-barrel"/>
</dbReference>
<gene>
    <name evidence="2" type="ORF">HMPREF1536_03391</name>
</gene>
<reference evidence="2 3" key="1">
    <citation type="submission" date="2013-04" db="EMBL/GenBank/DDBJ databases">
        <title>The Genome Sequence of Parabacteroides gordonii DSM 23371.</title>
        <authorList>
            <consortium name="The Broad Institute Genomics Platform"/>
            <person name="Earl A."/>
            <person name="Ward D."/>
            <person name="Feldgarden M."/>
            <person name="Gevers D."/>
            <person name="Martens E."/>
            <person name="Sakamoto M."/>
            <person name="Benno Y."/>
            <person name="Suzuki N."/>
            <person name="Matsunaga N."/>
            <person name="Koshihara K."/>
            <person name="Seki M."/>
            <person name="Komiya H."/>
            <person name="Walker B."/>
            <person name="Young S."/>
            <person name="Zeng Q."/>
            <person name="Gargeya S."/>
            <person name="Fitzgerald M."/>
            <person name="Haas B."/>
            <person name="Abouelleil A."/>
            <person name="Allen A.W."/>
            <person name="Alvarado L."/>
            <person name="Arachchi H.M."/>
            <person name="Berlin A.M."/>
            <person name="Chapman S.B."/>
            <person name="Gainer-Dewar J."/>
            <person name="Goldberg J."/>
            <person name="Griggs A."/>
            <person name="Gujja S."/>
            <person name="Hansen M."/>
            <person name="Howarth C."/>
            <person name="Imamovic A."/>
            <person name="Ireland A."/>
            <person name="Larimer J."/>
            <person name="McCowan C."/>
            <person name="Murphy C."/>
            <person name="Pearson M."/>
            <person name="Poon T.W."/>
            <person name="Priest M."/>
            <person name="Roberts A."/>
            <person name="Saif S."/>
            <person name="Shea T."/>
            <person name="Sisk P."/>
            <person name="Sykes S."/>
            <person name="Wortman J."/>
            <person name="Nusbaum C."/>
            <person name="Birren B."/>
        </authorList>
    </citation>
    <scope>NUCLEOTIDE SEQUENCE [LARGE SCALE GENOMIC DNA]</scope>
    <source>
        <strain evidence="2 3">MS-1</strain>
    </source>
</reference>
<sequence>MKKVLLFFAFIMSVLTIQAQDVFKKGDNMVSASVGVGNGIPVAVSYERGIVDNLFGGNGSIGLGGYLGYYSDKDEINYEGIKAGWKYNDIMIGVRGNLHYQFIEKLDTYAGLMLGYEIVKAKAITEGYDEKYTGSADGSGIGFSIHVGGRYYFTDNFGAFAEVGYGIAYANLGVSLKF</sequence>
<feature type="signal peptide" evidence="1">
    <location>
        <begin position="1"/>
        <end position="19"/>
    </location>
</feature>
<dbReference type="AlphaFoldDB" id="A0A0F5J995"/>
<proteinExistence type="predicted"/>
<dbReference type="STRING" id="1203610.HMPREF1536_03391"/>